<dbReference type="Proteomes" id="UP001152797">
    <property type="component" value="Unassembled WGS sequence"/>
</dbReference>
<dbReference type="AlphaFoldDB" id="A0A9P1GH84"/>
<dbReference type="EMBL" id="CAMXCT010006090">
    <property type="protein sequence ID" value="CAI4013916.1"/>
    <property type="molecule type" value="Genomic_DNA"/>
</dbReference>
<accession>A0A9P1GH84</accession>
<dbReference type="EMBL" id="CAMXCT020006090">
    <property type="protein sequence ID" value="CAL1167291.1"/>
    <property type="molecule type" value="Genomic_DNA"/>
</dbReference>
<sequence length="334" mass="37768">MMQLKQFVNGAPCGVAVEPLSHYELRLSCPNWLVDRSGFLSHQKLNVQYRGRPLPSCNGLTLLHAECVEESCTFLLTSSGQLQKRTPLEVRMPPNFSVVPWQTHLGDFVSRWQAVDFVVFCIQAEDLHTEDMHGAACQAMIFRPRLVLTNSSNATLQLQLQSGQIQNLEAQKSMVHHWTATSDDAQDFQLRFRPETTLGLKIKPPFVRSGATFEWSGRVLCGDETAGCTSFALSTGIDAAPRSKGKKESELWSVAVCPARGAMSVTFQRGSEFIAANRSTRMDLRMEIRPYGLEARWRFAMDLWLIDGLKPAWWLYQSSTITGWWFGLIWFNDD</sequence>
<protein>
    <submittedName>
        <fullName evidence="2">Vacuolar protein sorting-associated protein 13 VPS13 adaptor binding domain-containing protein</fullName>
    </submittedName>
</protein>
<keyword evidence="3" id="KW-1185">Reference proteome</keyword>
<reference evidence="2 3" key="2">
    <citation type="submission" date="2024-05" db="EMBL/GenBank/DDBJ databases">
        <authorList>
            <person name="Chen Y."/>
            <person name="Shah S."/>
            <person name="Dougan E. K."/>
            <person name="Thang M."/>
            <person name="Chan C."/>
        </authorList>
    </citation>
    <scope>NUCLEOTIDE SEQUENCE [LARGE SCALE GENOMIC DNA]</scope>
</reference>
<evidence type="ECO:0000313" key="3">
    <source>
        <dbReference type="Proteomes" id="UP001152797"/>
    </source>
</evidence>
<proteinExistence type="predicted"/>
<gene>
    <name evidence="1" type="ORF">C1SCF055_LOCUS38855</name>
</gene>
<name>A0A9P1GH84_9DINO</name>
<evidence type="ECO:0000313" key="2">
    <source>
        <dbReference type="EMBL" id="CAL4801228.1"/>
    </source>
</evidence>
<comment type="caution">
    <text evidence="1">The sequence shown here is derived from an EMBL/GenBank/DDBJ whole genome shotgun (WGS) entry which is preliminary data.</text>
</comment>
<reference evidence="1" key="1">
    <citation type="submission" date="2022-10" db="EMBL/GenBank/DDBJ databases">
        <authorList>
            <person name="Chen Y."/>
            <person name="Dougan E. K."/>
            <person name="Chan C."/>
            <person name="Rhodes N."/>
            <person name="Thang M."/>
        </authorList>
    </citation>
    <scope>NUCLEOTIDE SEQUENCE</scope>
</reference>
<evidence type="ECO:0000313" key="1">
    <source>
        <dbReference type="EMBL" id="CAI4013916.1"/>
    </source>
</evidence>
<dbReference type="EMBL" id="CAMXCT030006090">
    <property type="protein sequence ID" value="CAL4801228.1"/>
    <property type="molecule type" value="Genomic_DNA"/>
</dbReference>
<organism evidence="1">
    <name type="scientific">Cladocopium goreaui</name>
    <dbReference type="NCBI Taxonomy" id="2562237"/>
    <lineage>
        <taxon>Eukaryota</taxon>
        <taxon>Sar</taxon>
        <taxon>Alveolata</taxon>
        <taxon>Dinophyceae</taxon>
        <taxon>Suessiales</taxon>
        <taxon>Symbiodiniaceae</taxon>
        <taxon>Cladocopium</taxon>
    </lineage>
</organism>